<dbReference type="Proteomes" id="UP000740883">
    <property type="component" value="Unassembled WGS sequence"/>
</dbReference>
<dbReference type="InterPro" id="IPR001969">
    <property type="entry name" value="Aspartic_peptidase_AS"/>
</dbReference>
<evidence type="ECO:0000259" key="3">
    <source>
        <dbReference type="PROSITE" id="PS50175"/>
    </source>
</evidence>
<dbReference type="InterPro" id="IPR018061">
    <property type="entry name" value="Retropepsins"/>
</dbReference>
<proteinExistence type="predicted"/>
<dbReference type="AlphaFoldDB" id="A0A9P6GWH3"/>
<dbReference type="SUPFAM" id="SSF50630">
    <property type="entry name" value="Acid proteases"/>
    <property type="match status" value="1"/>
</dbReference>
<sequence>MSDDTSLEEHNDGQINNDFIYTVSSLPFNNPFFITATLIGRKHRALIDTGADLSIVHQSMIPSTVTTTNFIGNECSACENRLNIQGHLTNVKLTINKKA</sequence>
<name>A0A9P6GWH3_9MICR</name>
<dbReference type="GO" id="GO:0004190">
    <property type="term" value="F:aspartic-type endopeptidase activity"/>
    <property type="evidence" value="ECO:0007669"/>
    <property type="project" value="UniProtKB-KW"/>
</dbReference>
<evidence type="ECO:0000256" key="2">
    <source>
        <dbReference type="ARBA" id="ARBA00022801"/>
    </source>
</evidence>
<protein>
    <recommendedName>
        <fullName evidence="3">Peptidase A2 domain-containing protein</fullName>
    </recommendedName>
</protein>
<feature type="domain" description="Peptidase A2" evidence="3">
    <location>
        <begin position="43"/>
        <end position="86"/>
    </location>
</feature>
<comment type="caution">
    <text evidence="4">The sequence shown here is derived from an EMBL/GenBank/DDBJ whole genome shotgun (WGS) entry which is preliminary data.</text>
</comment>
<dbReference type="InterPro" id="IPR021109">
    <property type="entry name" value="Peptidase_aspartic_dom_sf"/>
</dbReference>
<accession>A0A9P6GWH3</accession>
<keyword evidence="5" id="KW-1185">Reference proteome</keyword>
<dbReference type="PROSITE" id="PS50175">
    <property type="entry name" value="ASP_PROT_RETROV"/>
    <property type="match status" value="1"/>
</dbReference>
<gene>
    <name evidence="4" type="ORF">NGRA_2521</name>
</gene>
<dbReference type="OrthoDB" id="775972at2759"/>
<dbReference type="InterPro" id="IPR001995">
    <property type="entry name" value="Peptidase_A2_cat"/>
</dbReference>
<evidence type="ECO:0000313" key="5">
    <source>
        <dbReference type="Proteomes" id="UP000740883"/>
    </source>
</evidence>
<keyword evidence="1" id="KW-0064">Aspartyl protease</keyword>
<dbReference type="EMBL" id="SBJO01000293">
    <property type="protein sequence ID" value="KAF9761609.1"/>
    <property type="molecule type" value="Genomic_DNA"/>
</dbReference>
<organism evidence="4 5">
    <name type="scientific">Nosema granulosis</name>
    <dbReference type="NCBI Taxonomy" id="83296"/>
    <lineage>
        <taxon>Eukaryota</taxon>
        <taxon>Fungi</taxon>
        <taxon>Fungi incertae sedis</taxon>
        <taxon>Microsporidia</taxon>
        <taxon>Nosematidae</taxon>
        <taxon>Nosema</taxon>
    </lineage>
</organism>
<evidence type="ECO:0000256" key="1">
    <source>
        <dbReference type="ARBA" id="ARBA00022750"/>
    </source>
</evidence>
<evidence type="ECO:0000313" key="4">
    <source>
        <dbReference type="EMBL" id="KAF9761609.1"/>
    </source>
</evidence>
<dbReference type="Pfam" id="PF00077">
    <property type="entry name" value="RVP"/>
    <property type="match status" value="1"/>
</dbReference>
<keyword evidence="1" id="KW-0645">Protease</keyword>
<reference evidence="4 5" key="1">
    <citation type="journal article" date="2020" name="Genome Biol. Evol.">
        <title>Comparative genomics of strictly vertically transmitted, feminizing microsporidia endosymbionts of amphipod crustaceans.</title>
        <authorList>
            <person name="Cormier A."/>
            <person name="Chebbi M.A."/>
            <person name="Giraud I."/>
            <person name="Wattier R."/>
            <person name="Teixeira M."/>
            <person name="Gilbert C."/>
            <person name="Rigaud T."/>
            <person name="Cordaux R."/>
        </authorList>
    </citation>
    <scope>NUCLEOTIDE SEQUENCE [LARGE SCALE GENOMIC DNA]</scope>
    <source>
        <strain evidence="4 5">Ou3-Ou53</strain>
    </source>
</reference>
<keyword evidence="2" id="KW-0378">Hydrolase</keyword>
<dbReference type="GO" id="GO:0006508">
    <property type="term" value="P:proteolysis"/>
    <property type="evidence" value="ECO:0007669"/>
    <property type="project" value="InterPro"/>
</dbReference>
<dbReference type="PROSITE" id="PS00141">
    <property type="entry name" value="ASP_PROTEASE"/>
    <property type="match status" value="1"/>
</dbReference>